<protein>
    <recommendedName>
        <fullName evidence="1">N-acetyltransferase domain-containing protein</fullName>
    </recommendedName>
</protein>
<proteinExistence type="predicted"/>
<evidence type="ECO:0000259" key="1">
    <source>
        <dbReference type="PROSITE" id="PS51186"/>
    </source>
</evidence>
<evidence type="ECO:0000313" key="2">
    <source>
        <dbReference type="EMBL" id="GGW73039.1"/>
    </source>
</evidence>
<sequence>MHLRPLEQHDIPELMRWFTHQTEVLHWAGPDFRFPFTPASFFEDLQPPGVSSWVLEADDEQLLGFGQFSLQAGHCHLSRLIIHPCFRGYGFIQILLTKLLRRGCVELNTHTASLFVFNSNTSALNAYHRAGFVTQKHPQGKLHEYCSYLILNGID</sequence>
<dbReference type="Proteomes" id="UP000634667">
    <property type="component" value="Unassembled WGS sequence"/>
</dbReference>
<dbReference type="Gene3D" id="3.40.630.30">
    <property type="match status" value="1"/>
</dbReference>
<name>A0ABQ2WUH4_9ALTE</name>
<dbReference type="InterPro" id="IPR000182">
    <property type="entry name" value="GNAT_dom"/>
</dbReference>
<dbReference type="EMBL" id="BMYR01000019">
    <property type="protein sequence ID" value="GGW73039.1"/>
    <property type="molecule type" value="Genomic_DNA"/>
</dbReference>
<evidence type="ECO:0000313" key="3">
    <source>
        <dbReference type="Proteomes" id="UP000634667"/>
    </source>
</evidence>
<comment type="caution">
    <text evidence="2">The sequence shown here is derived from an EMBL/GenBank/DDBJ whole genome shotgun (WGS) entry which is preliminary data.</text>
</comment>
<dbReference type="Pfam" id="PF00583">
    <property type="entry name" value="Acetyltransf_1"/>
    <property type="match status" value="1"/>
</dbReference>
<reference evidence="3" key="1">
    <citation type="journal article" date="2019" name="Int. J. Syst. Evol. Microbiol.">
        <title>The Global Catalogue of Microorganisms (GCM) 10K type strain sequencing project: providing services to taxonomists for standard genome sequencing and annotation.</title>
        <authorList>
            <consortium name="The Broad Institute Genomics Platform"/>
            <consortium name="The Broad Institute Genome Sequencing Center for Infectious Disease"/>
            <person name="Wu L."/>
            <person name="Ma J."/>
        </authorList>
    </citation>
    <scope>NUCLEOTIDE SEQUENCE [LARGE SCALE GENOMIC DNA]</scope>
    <source>
        <strain evidence="3">KCTC 23723</strain>
    </source>
</reference>
<dbReference type="SUPFAM" id="SSF55729">
    <property type="entry name" value="Acyl-CoA N-acyltransferases (Nat)"/>
    <property type="match status" value="1"/>
</dbReference>
<keyword evidence="3" id="KW-1185">Reference proteome</keyword>
<dbReference type="RefSeq" id="WP_189484177.1">
    <property type="nucleotide sequence ID" value="NZ_BMYR01000019.1"/>
</dbReference>
<dbReference type="InterPro" id="IPR016181">
    <property type="entry name" value="Acyl_CoA_acyltransferase"/>
</dbReference>
<organism evidence="2 3">
    <name type="scientific">Alishewanella tabrizica</name>
    <dbReference type="NCBI Taxonomy" id="671278"/>
    <lineage>
        <taxon>Bacteria</taxon>
        <taxon>Pseudomonadati</taxon>
        <taxon>Pseudomonadota</taxon>
        <taxon>Gammaproteobacteria</taxon>
        <taxon>Alteromonadales</taxon>
        <taxon>Alteromonadaceae</taxon>
        <taxon>Alishewanella</taxon>
    </lineage>
</organism>
<accession>A0ABQ2WUH4</accession>
<dbReference type="PROSITE" id="PS51186">
    <property type="entry name" value="GNAT"/>
    <property type="match status" value="1"/>
</dbReference>
<feature type="domain" description="N-acetyltransferase" evidence="1">
    <location>
        <begin position="1"/>
        <end position="152"/>
    </location>
</feature>
<gene>
    <name evidence="2" type="ORF">GCM10008111_31360</name>
</gene>